<dbReference type="AlphaFoldDB" id="A0A238JS95"/>
<keyword evidence="1" id="KW-0812">Transmembrane</keyword>
<protein>
    <submittedName>
        <fullName evidence="2">Uncharacterized protein</fullName>
    </submittedName>
</protein>
<evidence type="ECO:0000313" key="3">
    <source>
        <dbReference type="Proteomes" id="UP000202922"/>
    </source>
</evidence>
<evidence type="ECO:0000313" key="2">
    <source>
        <dbReference type="EMBL" id="SMX33539.1"/>
    </source>
</evidence>
<dbReference type="EMBL" id="FXYE01000001">
    <property type="protein sequence ID" value="SMX33539.1"/>
    <property type="molecule type" value="Genomic_DNA"/>
</dbReference>
<gene>
    <name evidence="2" type="ORF">COL8621_01045</name>
</gene>
<accession>A0A238JS95</accession>
<keyword evidence="1" id="KW-0472">Membrane</keyword>
<keyword evidence="3" id="KW-1185">Reference proteome</keyword>
<name>A0A238JS95_9RHOB</name>
<organism evidence="2 3">
    <name type="scientific">Actibacterium lipolyticum</name>
    <dbReference type="NCBI Taxonomy" id="1524263"/>
    <lineage>
        <taxon>Bacteria</taxon>
        <taxon>Pseudomonadati</taxon>
        <taxon>Pseudomonadota</taxon>
        <taxon>Alphaproteobacteria</taxon>
        <taxon>Rhodobacterales</taxon>
        <taxon>Roseobacteraceae</taxon>
        <taxon>Actibacterium</taxon>
    </lineage>
</organism>
<feature type="transmembrane region" description="Helical" evidence="1">
    <location>
        <begin position="20"/>
        <end position="43"/>
    </location>
</feature>
<dbReference type="InterPro" id="IPR045519">
    <property type="entry name" value="DUF6476"/>
</dbReference>
<evidence type="ECO:0000256" key="1">
    <source>
        <dbReference type="SAM" id="Phobius"/>
    </source>
</evidence>
<dbReference type="Proteomes" id="UP000202922">
    <property type="component" value="Unassembled WGS sequence"/>
</dbReference>
<dbReference type="Pfam" id="PF20082">
    <property type="entry name" value="DUF6476"/>
    <property type="match status" value="1"/>
</dbReference>
<reference evidence="3" key="1">
    <citation type="submission" date="2017-05" db="EMBL/GenBank/DDBJ databases">
        <authorList>
            <person name="Rodrigo-Torres L."/>
            <person name="Arahal R. D."/>
            <person name="Lucena T."/>
        </authorList>
    </citation>
    <scope>NUCLEOTIDE SEQUENCE [LARGE SCALE GENOMIC DNA]</scope>
    <source>
        <strain evidence="3">CECT 8621</strain>
    </source>
</reference>
<sequence length="102" mass="10910">MDMNEAPIPGEEPPNLRFLRILVTVLTATMIAGLLVIIALIVIRFSGESRVSLPDEITLPDGATATAFTQGAGWYAVVTADQRILIFDIASGAMTQEIAISH</sequence>
<proteinExistence type="predicted"/>
<keyword evidence="1" id="KW-1133">Transmembrane helix</keyword>